<dbReference type="InterPro" id="IPR005471">
    <property type="entry name" value="Tscrpt_reg_IclR_N"/>
</dbReference>
<name>A0A1H3FI04_9EURY</name>
<organism evidence="6 7">
    <name type="scientific">Halopenitus persicus</name>
    <dbReference type="NCBI Taxonomy" id="1048396"/>
    <lineage>
        <taxon>Archaea</taxon>
        <taxon>Methanobacteriati</taxon>
        <taxon>Methanobacteriota</taxon>
        <taxon>Stenosarchaea group</taxon>
        <taxon>Halobacteria</taxon>
        <taxon>Halobacteriales</taxon>
        <taxon>Haloferacaceae</taxon>
        <taxon>Halopenitus</taxon>
    </lineage>
</organism>
<dbReference type="Pfam" id="PF09339">
    <property type="entry name" value="HTH_IclR"/>
    <property type="match status" value="1"/>
</dbReference>
<dbReference type="Gene3D" id="3.30.450.40">
    <property type="match status" value="1"/>
</dbReference>
<dbReference type="GO" id="GO:0003700">
    <property type="term" value="F:DNA-binding transcription factor activity"/>
    <property type="evidence" value="ECO:0007669"/>
    <property type="project" value="TreeGrafter"/>
</dbReference>
<dbReference type="PROSITE" id="PS51078">
    <property type="entry name" value="ICLR_ED"/>
    <property type="match status" value="1"/>
</dbReference>
<sequence length="252" mass="27315">MAGTTKTIGAVERAFDIVEALERLESAGASAVAEELSLSKSTAYTHLHTLHEQGYLHKTDGEYRLSGQFLRLGTTVQQGYPVYRHGRAHVEELADRTGERANLVVEERGKGTCVHAANASGRTDGAMIRGERRHMHATATGKALLAHLPAERVDEIVETHGLPSFTDHTITSREELESELAEIRETGIAIDAEESIDGLRCLAAPILVEGTAYGSVSVSGPAREFADPERDAELSEAVRKAANVIELDFVFE</sequence>
<evidence type="ECO:0000313" key="7">
    <source>
        <dbReference type="Proteomes" id="UP000199079"/>
    </source>
</evidence>
<dbReference type="Gene3D" id="1.10.10.10">
    <property type="entry name" value="Winged helix-like DNA-binding domain superfamily/Winged helix DNA-binding domain"/>
    <property type="match status" value="1"/>
</dbReference>
<feature type="domain" description="IclR-ED" evidence="5">
    <location>
        <begin position="68"/>
        <end position="251"/>
    </location>
</feature>
<dbReference type="RefSeq" id="WP_176819427.1">
    <property type="nucleotide sequence ID" value="NZ_FNPC01000002.1"/>
</dbReference>
<accession>A0A1H3FI04</accession>
<dbReference type="Pfam" id="PF01614">
    <property type="entry name" value="IclR_C"/>
    <property type="match status" value="1"/>
</dbReference>
<evidence type="ECO:0000256" key="2">
    <source>
        <dbReference type="ARBA" id="ARBA00023125"/>
    </source>
</evidence>
<dbReference type="GO" id="GO:0045892">
    <property type="term" value="P:negative regulation of DNA-templated transcription"/>
    <property type="evidence" value="ECO:0007669"/>
    <property type="project" value="TreeGrafter"/>
</dbReference>
<protein>
    <submittedName>
        <fullName evidence="6">Transcriptional regulator, IclR family</fullName>
    </submittedName>
</protein>
<dbReference type="AlphaFoldDB" id="A0A1H3FI04"/>
<dbReference type="PROSITE" id="PS51077">
    <property type="entry name" value="HTH_ICLR"/>
    <property type="match status" value="1"/>
</dbReference>
<dbReference type="SUPFAM" id="SSF55781">
    <property type="entry name" value="GAF domain-like"/>
    <property type="match status" value="1"/>
</dbReference>
<dbReference type="PANTHER" id="PTHR30136">
    <property type="entry name" value="HELIX-TURN-HELIX TRANSCRIPTIONAL REGULATOR, ICLR FAMILY"/>
    <property type="match status" value="1"/>
</dbReference>
<dbReference type="OrthoDB" id="14763at2157"/>
<reference evidence="7" key="1">
    <citation type="submission" date="2016-10" db="EMBL/GenBank/DDBJ databases">
        <authorList>
            <person name="Varghese N."/>
            <person name="Submissions S."/>
        </authorList>
    </citation>
    <scope>NUCLEOTIDE SEQUENCE [LARGE SCALE GENOMIC DNA]</scope>
    <source>
        <strain evidence="7">DC30,IBRC 10041,KCTC 4046</strain>
    </source>
</reference>
<dbReference type="Proteomes" id="UP000199079">
    <property type="component" value="Unassembled WGS sequence"/>
</dbReference>
<keyword evidence="3" id="KW-0804">Transcription</keyword>
<evidence type="ECO:0000259" key="4">
    <source>
        <dbReference type="PROSITE" id="PS51077"/>
    </source>
</evidence>
<proteinExistence type="predicted"/>
<evidence type="ECO:0000259" key="5">
    <source>
        <dbReference type="PROSITE" id="PS51078"/>
    </source>
</evidence>
<dbReference type="SUPFAM" id="SSF46785">
    <property type="entry name" value="Winged helix' DNA-binding domain"/>
    <property type="match status" value="1"/>
</dbReference>
<evidence type="ECO:0000256" key="3">
    <source>
        <dbReference type="ARBA" id="ARBA00023163"/>
    </source>
</evidence>
<feature type="domain" description="HTH iclR-type" evidence="4">
    <location>
        <begin position="8"/>
        <end position="67"/>
    </location>
</feature>
<evidence type="ECO:0000313" key="6">
    <source>
        <dbReference type="EMBL" id="SDX89749.1"/>
    </source>
</evidence>
<dbReference type="SMART" id="SM00346">
    <property type="entry name" value="HTH_ICLR"/>
    <property type="match status" value="1"/>
</dbReference>
<dbReference type="InterPro" id="IPR029016">
    <property type="entry name" value="GAF-like_dom_sf"/>
</dbReference>
<dbReference type="InterPro" id="IPR050707">
    <property type="entry name" value="HTH_MetabolicPath_Reg"/>
</dbReference>
<keyword evidence="7" id="KW-1185">Reference proteome</keyword>
<evidence type="ECO:0000256" key="1">
    <source>
        <dbReference type="ARBA" id="ARBA00023015"/>
    </source>
</evidence>
<keyword evidence="1" id="KW-0805">Transcription regulation</keyword>
<dbReference type="PANTHER" id="PTHR30136:SF35">
    <property type="entry name" value="HTH-TYPE TRANSCRIPTIONAL REGULATOR RV1719"/>
    <property type="match status" value="1"/>
</dbReference>
<dbReference type="EMBL" id="FNPC01000002">
    <property type="protein sequence ID" value="SDX89749.1"/>
    <property type="molecule type" value="Genomic_DNA"/>
</dbReference>
<dbReference type="InterPro" id="IPR014757">
    <property type="entry name" value="Tscrpt_reg_IclR_C"/>
</dbReference>
<gene>
    <name evidence="6" type="ORF">SAMN05216564_10230</name>
</gene>
<dbReference type="InterPro" id="IPR036388">
    <property type="entry name" value="WH-like_DNA-bd_sf"/>
</dbReference>
<dbReference type="InterPro" id="IPR036390">
    <property type="entry name" value="WH_DNA-bd_sf"/>
</dbReference>
<dbReference type="GO" id="GO:0003677">
    <property type="term" value="F:DNA binding"/>
    <property type="evidence" value="ECO:0007669"/>
    <property type="project" value="UniProtKB-KW"/>
</dbReference>
<keyword evidence="2" id="KW-0238">DNA-binding</keyword>